<proteinExistence type="predicted"/>
<sequence length="275" mass="30583">MSIPLADFTANKSLCESIDFINSANNTISGAIYVRDHALYSGAACRFNGWIGQVSVQATDFSILAIGISTLLVVARMTQPAKISRLQIICVCLSVWIIPLTTGTVATALGVMVPVNNNWCWIAADRTDLRYALTHGWRLAVFFLTVLIYAYIYWFFQRHMKSMLIAEPRSEAEGELLPQASAEGGTGYTSFANDDIRKRSQKMEREVRRMLVLNGYPILYVILWIPGITSRLIQASGNNAVASSRVLMGLQTSTQFVGLANAVTYGWNQQWRQGR</sequence>
<dbReference type="EMBL" id="JANPWZ010001194">
    <property type="protein sequence ID" value="KAJ3567864.1"/>
    <property type="molecule type" value="Genomic_DNA"/>
</dbReference>
<gene>
    <name evidence="7" type="ORF">NPX13_g6623</name>
</gene>
<dbReference type="PANTHER" id="PTHR23112">
    <property type="entry name" value="G PROTEIN-COUPLED RECEPTOR 157-RELATED"/>
    <property type="match status" value="1"/>
</dbReference>
<keyword evidence="2 5" id="KW-0812">Transmembrane</keyword>
<evidence type="ECO:0000256" key="4">
    <source>
        <dbReference type="ARBA" id="ARBA00023136"/>
    </source>
</evidence>
<keyword evidence="4 5" id="KW-0472">Membrane</keyword>
<comment type="caution">
    <text evidence="7">The sequence shown here is derived from an EMBL/GenBank/DDBJ whole genome shotgun (WGS) entry which is preliminary data.</text>
</comment>
<keyword evidence="3 5" id="KW-1133">Transmembrane helix</keyword>
<name>A0A9W8NC76_9PEZI</name>
<feature type="transmembrane region" description="Helical" evidence="5">
    <location>
        <begin position="246"/>
        <end position="267"/>
    </location>
</feature>
<keyword evidence="8" id="KW-1185">Reference proteome</keyword>
<evidence type="ECO:0000259" key="6">
    <source>
        <dbReference type="Pfam" id="PF11710"/>
    </source>
</evidence>
<evidence type="ECO:0000256" key="1">
    <source>
        <dbReference type="ARBA" id="ARBA00004141"/>
    </source>
</evidence>
<organism evidence="7 8">
    <name type="scientific">Xylaria arbuscula</name>
    <dbReference type="NCBI Taxonomy" id="114810"/>
    <lineage>
        <taxon>Eukaryota</taxon>
        <taxon>Fungi</taxon>
        <taxon>Dikarya</taxon>
        <taxon>Ascomycota</taxon>
        <taxon>Pezizomycotina</taxon>
        <taxon>Sordariomycetes</taxon>
        <taxon>Xylariomycetidae</taxon>
        <taxon>Xylariales</taxon>
        <taxon>Xylariaceae</taxon>
        <taxon>Xylaria</taxon>
    </lineage>
</organism>
<feature type="transmembrane region" description="Helical" evidence="5">
    <location>
        <begin position="207"/>
        <end position="226"/>
    </location>
</feature>
<feature type="transmembrane region" description="Helical" evidence="5">
    <location>
        <begin position="135"/>
        <end position="156"/>
    </location>
</feature>
<comment type="subcellular location">
    <subcellularLocation>
        <location evidence="1">Membrane</location>
        <topology evidence="1">Multi-pass membrane protein</topology>
    </subcellularLocation>
</comment>
<dbReference type="GO" id="GO:0007189">
    <property type="term" value="P:adenylate cyclase-activating G protein-coupled receptor signaling pathway"/>
    <property type="evidence" value="ECO:0007669"/>
    <property type="project" value="TreeGrafter"/>
</dbReference>
<dbReference type="SUPFAM" id="SSF81321">
    <property type="entry name" value="Family A G protein-coupled receptor-like"/>
    <property type="match status" value="1"/>
</dbReference>
<dbReference type="PANTHER" id="PTHR23112:SF37">
    <property type="entry name" value="G PROTEIN-COUPLED RECEPTOR GPR1"/>
    <property type="match status" value="1"/>
</dbReference>
<evidence type="ECO:0000256" key="5">
    <source>
        <dbReference type="SAM" id="Phobius"/>
    </source>
</evidence>
<accession>A0A9W8NC76</accession>
<dbReference type="InterPro" id="IPR023041">
    <property type="entry name" value="Glucose_rcpt_Git3-like_N"/>
</dbReference>
<evidence type="ECO:0000313" key="8">
    <source>
        <dbReference type="Proteomes" id="UP001148614"/>
    </source>
</evidence>
<reference evidence="7" key="1">
    <citation type="submission" date="2022-07" db="EMBL/GenBank/DDBJ databases">
        <title>Genome Sequence of Xylaria arbuscula.</title>
        <authorList>
            <person name="Buettner E."/>
        </authorList>
    </citation>
    <scope>NUCLEOTIDE SEQUENCE</scope>
    <source>
        <strain evidence="7">VT107</strain>
    </source>
</reference>
<protein>
    <recommendedName>
        <fullName evidence="6">Glucose receptor Git3-like N-terminal domain-containing protein</fullName>
    </recommendedName>
</protein>
<feature type="transmembrane region" description="Helical" evidence="5">
    <location>
        <begin position="86"/>
        <end position="115"/>
    </location>
</feature>
<evidence type="ECO:0000256" key="2">
    <source>
        <dbReference type="ARBA" id="ARBA00022692"/>
    </source>
</evidence>
<dbReference type="GO" id="GO:0005886">
    <property type="term" value="C:plasma membrane"/>
    <property type="evidence" value="ECO:0007669"/>
    <property type="project" value="TreeGrafter"/>
</dbReference>
<feature type="domain" description="Glucose receptor Git3-like N-terminal" evidence="6">
    <location>
        <begin position="18"/>
        <end position="162"/>
    </location>
</feature>
<dbReference type="Gene3D" id="1.20.1070.10">
    <property type="entry name" value="Rhodopsin 7-helix transmembrane proteins"/>
    <property type="match status" value="1"/>
</dbReference>
<evidence type="ECO:0000313" key="7">
    <source>
        <dbReference type="EMBL" id="KAJ3567864.1"/>
    </source>
</evidence>
<dbReference type="GO" id="GO:0004930">
    <property type="term" value="F:G protein-coupled receptor activity"/>
    <property type="evidence" value="ECO:0007669"/>
    <property type="project" value="TreeGrafter"/>
</dbReference>
<dbReference type="Proteomes" id="UP001148614">
    <property type="component" value="Unassembled WGS sequence"/>
</dbReference>
<feature type="transmembrane region" description="Helical" evidence="5">
    <location>
        <begin position="56"/>
        <end position="74"/>
    </location>
</feature>
<dbReference type="Pfam" id="PF11710">
    <property type="entry name" value="Git3"/>
    <property type="match status" value="1"/>
</dbReference>
<evidence type="ECO:0000256" key="3">
    <source>
        <dbReference type="ARBA" id="ARBA00022989"/>
    </source>
</evidence>
<dbReference type="AlphaFoldDB" id="A0A9W8NC76"/>